<proteinExistence type="predicted"/>
<evidence type="ECO:0000256" key="1">
    <source>
        <dbReference type="SAM" id="Coils"/>
    </source>
</evidence>
<feature type="coiled-coil region" evidence="1">
    <location>
        <begin position="78"/>
        <end position="105"/>
    </location>
</feature>
<dbReference type="AlphaFoldDB" id="A0A0G4GJH5"/>
<dbReference type="VEuPathDB" id="CryptoDB:Vbra_17974"/>
<keyword evidence="1" id="KW-0175">Coiled coil</keyword>
<name>A0A0G4GJH5_VITBC</name>
<evidence type="ECO:0000256" key="2">
    <source>
        <dbReference type="SAM" id="MobiDB-lite"/>
    </source>
</evidence>
<dbReference type="InParanoid" id="A0A0G4GJH5"/>
<accession>A0A0G4GJH5</accession>
<gene>
    <name evidence="3" type="ORF">Vbra_17974</name>
</gene>
<protein>
    <submittedName>
        <fullName evidence="3">Uncharacterized protein</fullName>
    </submittedName>
</protein>
<evidence type="ECO:0000313" key="4">
    <source>
        <dbReference type="Proteomes" id="UP000041254"/>
    </source>
</evidence>
<keyword evidence="4" id="KW-1185">Reference proteome</keyword>
<dbReference type="EMBL" id="CDMY01000688">
    <property type="protein sequence ID" value="CEM30067.1"/>
    <property type="molecule type" value="Genomic_DNA"/>
</dbReference>
<organism evidence="3 4">
    <name type="scientific">Vitrella brassicaformis (strain CCMP3155)</name>
    <dbReference type="NCBI Taxonomy" id="1169540"/>
    <lineage>
        <taxon>Eukaryota</taxon>
        <taxon>Sar</taxon>
        <taxon>Alveolata</taxon>
        <taxon>Colpodellida</taxon>
        <taxon>Vitrellaceae</taxon>
        <taxon>Vitrella</taxon>
    </lineage>
</organism>
<sequence>MRQIFALRSLPDPHSSALLSAESDGPGPVEDWQALEPQPKKKKVMEEFIADLDEELSRAPEELFAAFPRRPRKPSKRQEEAEEYLATMMDKLDELQAAAQDEQTVEEWLSDRSINDVDAFVGRPGEQEQQEEQEDEMDAFADARLRWRRLQAAEERYRSRQAAAIADNPTLRALTLLQRRNRTVAPSGSDDAAQGRDANSVARDVEQIEALFSLKRLKEFAQHAGVELPVGPLMKRQVVQYLIGDCGIAADEIWEYFEHKAEMRTK</sequence>
<reference evidence="3 4" key="1">
    <citation type="submission" date="2014-11" db="EMBL/GenBank/DDBJ databases">
        <authorList>
            <person name="Zhu J."/>
            <person name="Qi W."/>
            <person name="Song R."/>
        </authorList>
    </citation>
    <scope>NUCLEOTIDE SEQUENCE [LARGE SCALE GENOMIC DNA]</scope>
</reference>
<evidence type="ECO:0000313" key="3">
    <source>
        <dbReference type="EMBL" id="CEM30067.1"/>
    </source>
</evidence>
<feature type="region of interest" description="Disordered" evidence="2">
    <location>
        <begin position="13"/>
        <end position="40"/>
    </location>
</feature>
<dbReference type="Proteomes" id="UP000041254">
    <property type="component" value="Unassembled WGS sequence"/>
</dbReference>